<keyword evidence="2" id="KW-1185">Reference proteome</keyword>
<dbReference type="EMBL" id="KV923133">
    <property type="protein sequence ID" value="PIO40310.1"/>
    <property type="molecule type" value="Genomic_DNA"/>
</dbReference>
<evidence type="ECO:0000313" key="2">
    <source>
        <dbReference type="Proteomes" id="UP000228934"/>
    </source>
</evidence>
<accession>A0A2G9SJH2</accession>
<name>A0A2G9SJH2_AQUCT</name>
<evidence type="ECO:0000313" key="1">
    <source>
        <dbReference type="EMBL" id="PIO40310.1"/>
    </source>
</evidence>
<dbReference type="AlphaFoldDB" id="A0A2G9SJH2"/>
<reference evidence="2" key="1">
    <citation type="journal article" date="2017" name="Nat. Commun.">
        <title>The North American bullfrog draft genome provides insight into hormonal regulation of long noncoding RNA.</title>
        <authorList>
            <person name="Hammond S.A."/>
            <person name="Warren R.L."/>
            <person name="Vandervalk B.P."/>
            <person name="Kucuk E."/>
            <person name="Khan H."/>
            <person name="Gibb E.A."/>
            <person name="Pandoh P."/>
            <person name="Kirk H."/>
            <person name="Zhao Y."/>
            <person name="Jones M."/>
            <person name="Mungall A.J."/>
            <person name="Coope R."/>
            <person name="Pleasance S."/>
            <person name="Moore R.A."/>
            <person name="Holt R.A."/>
            <person name="Round J.M."/>
            <person name="Ohora S."/>
            <person name="Walle B.V."/>
            <person name="Veldhoen N."/>
            <person name="Helbing C.C."/>
            <person name="Birol I."/>
        </authorList>
    </citation>
    <scope>NUCLEOTIDE SEQUENCE [LARGE SCALE GENOMIC DNA]</scope>
</reference>
<gene>
    <name evidence="1" type="ORF">AB205_0054010</name>
</gene>
<sequence>MIQECSAYRVQDSGVLCVQSAGFRSMLHTECRIQEYSAYRVQGSGACCLQSAGFRSALHTVCRVQEHAAYRVPGLEACCVEGAGFRSVLHTEVQGSGARCVQSAGFRSVLCRACRVQEHAAYRVQGSGACFAQCATSYFHPSSWLLTSTSHSSHSTTSTHLFLHSPQKASGFSQLEKKKHSRPAQHSCQWWSFLTAMPGSAHKKLAPLKGLRRRESGRRIFLPPWNRRAAHALNTSRRCSRD</sequence>
<organism evidence="1 2">
    <name type="scientific">Aquarana catesbeiana</name>
    <name type="common">American bullfrog</name>
    <name type="synonym">Rana catesbeiana</name>
    <dbReference type="NCBI Taxonomy" id="8400"/>
    <lineage>
        <taxon>Eukaryota</taxon>
        <taxon>Metazoa</taxon>
        <taxon>Chordata</taxon>
        <taxon>Craniata</taxon>
        <taxon>Vertebrata</taxon>
        <taxon>Euteleostomi</taxon>
        <taxon>Amphibia</taxon>
        <taxon>Batrachia</taxon>
        <taxon>Anura</taxon>
        <taxon>Neobatrachia</taxon>
        <taxon>Ranoidea</taxon>
        <taxon>Ranidae</taxon>
        <taxon>Aquarana</taxon>
    </lineage>
</organism>
<protein>
    <submittedName>
        <fullName evidence="1">Uncharacterized protein</fullName>
    </submittedName>
</protein>
<proteinExistence type="predicted"/>
<dbReference type="Proteomes" id="UP000228934">
    <property type="component" value="Unassembled WGS sequence"/>
</dbReference>